<gene>
    <name evidence="2" type="ORF">FSP39_014639</name>
</gene>
<comment type="caution">
    <text evidence="2">The sequence shown here is derived from an EMBL/GenBank/DDBJ whole genome shotgun (WGS) entry which is preliminary data.</text>
</comment>
<feature type="region of interest" description="Disordered" evidence="1">
    <location>
        <begin position="171"/>
        <end position="205"/>
    </location>
</feature>
<evidence type="ECO:0000313" key="2">
    <source>
        <dbReference type="EMBL" id="KAK3090790.1"/>
    </source>
</evidence>
<accession>A0AA89BPQ1</accession>
<dbReference type="EMBL" id="VSWD01000010">
    <property type="protein sequence ID" value="KAK3090790.1"/>
    <property type="molecule type" value="Genomic_DNA"/>
</dbReference>
<organism evidence="2 3">
    <name type="scientific">Pinctada imbricata</name>
    <name type="common">Atlantic pearl-oyster</name>
    <name type="synonym">Pinctada martensii</name>
    <dbReference type="NCBI Taxonomy" id="66713"/>
    <lineage>
        <taxon>Eukaryota</taxon>
        <taxon>Metazoa</taxon>
        <taxon>Spiralia</taxon>
        <taxon>Lophotrochozoa</taxon>
        <taxon>Mollusca</taxon>
        <taxon>Bivalvia</taxon>
        <taxon>Autobranchia</taxon>
        <taxon>Pteriomorphia</taxon>
        <taxon>Pterioida</taxon>
        <taxon>Pterioidea</taxon>
        <taxon>Pteriidae</taxon>
        <taxon>Pinctada</taxon>
    </lineage>
</organism>
<sequence length="205" mass="22415">MAARSPSNGEKNHERIYVKVQREERKVIPPVQLARQEVKMTYLPSEQSVPYIITTSSSEGRRQEEQSQRIVGTEVGPPGSCVQSTQSSHGASGVAQYQNHHATTAVTTTVVQMSATATTAVTTKSQLTVQYKSAAMTVQRQSSSTAVQKHEVETPHDHVLQFFEEQGKNIMEQHQAGALAAAPLRKKRSPSPSPVRQSVGLDPSR</sequence>
<reference evidence="2" key="1">
    <citation type="submission" date="2019-08" db="EMBL/GenBank/DDBJ databases">
        <title>The improved chromosome-level genome for the pearl oyster Pinctada fucata martensii using PacBio sequencing and Hi-C.</title>
        <authorList>
            <person name="Zheng Z."/>
        </authorList>
    </citation>
    <scope>NUCLEOTIDE SEQUENCE</scope>
    <source>
        <strain evidence="2">ZZ-2019</strain>
        <tissue evidence="2">Adductor muscle</tissue>
    </source>
</reference>
<dbReference type="Proteomes" id="UP001186944">
    <property type="component" value="Unassembled WGS sequence"/>
</dbReference>
<evidence type="ECO:0000256" key="1">
    <source>
        <dbReference type="SAM" id="MobiDB-lite"/>
    </source>
</evidence>
<evidence type="ECO:0000313" key="3">
    <source>
        <dbReference type="Proteomes" id="UP001186944"/>
    </source>
</evidence>
<keyword evidence="3" id="KW-1185">Reference proteome</keyword>
<protein>
    <submittedName>
        <fullName evidence="2">Uncharacterized protein</fullName>
    </submittedName>
</protein>
<feature type="region of interest" description="Disordered" evidence="1">
    <location>
        <begin position="55"/>
        <end position="87"/>
    </location>
</feature>
<proteinExistence type="predicted"/>
<name>A0AA89BPQ1_PINIB</name>
<dbReference type="AlphaFoldDB" id="A0AA89BPQ1"/>